<dbReference type="InterPro" id="IPR036388">
    <property type="entry name" value="WH-like_DNA-bd_sf"/>
</dbReference>
<accession>A0ABZ3ETW4</accession>
<evidence type="ECO:0000313" key="8">
    <source>
        <dbReference type="Proteomes" id="UP001451571"/>
    </source>
</evidence>
<dbReference type="Gene3D" id="3.40.640.10">
    <property type="entry name" value="Type I PLP-dependent aspartate aminotransferase-like (Major domain)"/>
    <property type="match status" value="1"/>
</dbReference>
<keyword evidence="7" id="KW-0032">Aminotransferase</keyword>
<dbReference type="SMART" id="SM00345">
    <property type="entry name" value="HTH_GNTR"/>
    <property type="match status" value="1"/>
</dbReference>
<dbReference type="PANTHER" id="PTHR46577:SF1">
    <property type="entry name" value="HTH-TYPE TRANSCRIPTIONAL REGULATORY PROTEIN GABR"/>
    <property type="match status" value="1"/>
</dbReference>
<proteinExistence type="inferred from homology"/>
<keyword evidence="8" id="KW-1185">Reference proteome</keyword>
<protein>
    <submittedName>
        <fullName evidence="7">PLP-dependent aminotransferase family protein</fullName>
    </submittedName>
</protein>
<keyword evidence="3" id="KW-0805">Transcription regulation</keyword>
<dbReference type="Pfam" id="PF00155">
    <property type="entry name" value="Aminotran_1_2"/>
    <property type="match status" value="1"/>
</dbReference>
<dbReference type="Pfam" id="PF00392">
    <property type="entry name" value="GntR"/>
    <property type="match status" value="1"/>
</dbReference>
<keyword evidence="2" id="KW-0663">Pyridoxal phosphate</keyword>
<name>A0ABZ3ETW4_9FIRM</name>
<evidence type="ECO:0000256" key="5">
    <source>
        <dbReference type="ARBA" id="ARBA00023163"/>
    </source>
</evidence>
<keyword evidence="7" id="KW-0808">Transferase</keyword>
<dbReference type="InterPro" id="IPR004839">
    <property type="entry name" value="Aminotransferase_I/II_large"/>
</dbReference>
<evidence type="ECO:0000256" key="3">
    <source>
        <dbReference type="ARBA" id="ARBA00023015"/>
    </source>
</evidence>
<evidence type="ECO:0000259" key="6">
    <source>
        <dbReference type="PROSITE" id="PS50949"/>
    </source>
</evidence>
<dbReference type="SUPFAM" id="SSF53383">
    <property type="entry name" value="PLP-dependent transferases"/>
    <property type="match status" value="1"/>
</dbReference>
<dbReference type="InterPro" id="IPR000524">
    <property type="entry name" value="Tscrpt_reg_HTH_GntR"/>
</dbReference>
<organism evidence="7 8">
    <name type="scientific">Kineothrix sedimenti</name>
    <dbReference type="NCBI Taxonomy" id="3123317"/>
    <lineage>
        <taxon>Bacteria</taxon>
        <taxon>Bacillati</taxon>
        <taxon>Bacillota</taxon>
        <taxon>Clostridia</taxon>
        <taxon>Lachnospirales</taxon>
        <taxon>Lachnospiraceae</taxon>
        <taxon>Kineothrix</taxon>
    </lineage>
</organism>
<dbReference type="RefSeq" id="WP_342756586.1">
    <property type="nucleotide sequence ID" value="NZ_CP146256.1"/>
</dbReference>
<dbReference type="Proteomes" id="UP001451571">
    <property type="component" value="Chromosome"/>
</dbReference>
<evidence type="ECO:0000256" key="1">
    <source>
        <dbReference type="ARBA" id="ARBA00005384"/>
    </source>
</evidence>
<evidence type="ECO:0000256" key="2">
    <source>
        <dbReference type="ARBA" id="ARBA00022898"/>
    </source>
</evidence>
<sequence>MYKYNQIADSIKDRIYKGDLKPGEKLPSIQSYARASGYNSDTVVKAYRLLEEEHLIYAAPKSGFYVVKSMGRLSKAGDEIDLITVRPPDSINPYKDFYHCMEKSISIYQNKLMEYAPPQGMEELREVLVKHLMNFHIFIRQQDIFITNGAQQALYILAAMPFPGGGTKVIVEQPTYAVMLQALSCNKIPVIGIRRGKEGIDLKELEALFKTGDIKFFYTMPRFQNPTGFSYHEKQKREIIRLANRYEVYIVEDDYLADLELEEKVDSLYAMGGKERVIYIRSFSKTLLPGLRLGMTIIPEPLKKEFIHYKQSMDINTPVLTQGALEIYLKSRMYRSHVLRTKKFYKNKMEALREVCGLFFSSDVKYHIPSTGIYAFIEMEKGLAEKVVSSLAECNVRVNSIKDCYLDGFTVSEGIRLCICNCEDGDLAKAVKLMRDEISKYTL</sequence>
<dbReference type="PROSITE" id="PS50949">
    <property type="entry name" value="HTH_GNTR"/>
    <property type="match status" value="1"/>
</dbReference>
<dbReference type="CDD" id="cd00609">
    <property type="entry name" value="AAT_like"/>
    <property type="match status" value="1"/>
</dbReference>
<keyword evidence="5" id="KW-0804">Transcription</keyword>
<dbReference type="GO" id="GO:0008483">
    <property type="term" value="F:transaminase activity"/>
    <property type="evidence" value="ECO:0007669"/>
    <property type="project" value="UniProtKB-KW"/>
</dbReference>
<dbReference type="InterPro" id="IPR015421">
    <property type="entry name" value="PyrdxlP-dep_Trfase_major"/>
</dbReference>
<dbReference type="InterPro" id="IPR036390">
    <property type="entry name" value="WH_DNA-bd_sf"/>
</dbReference>
<dbReference type="CDD" id="cd07377">
    <property type="entry name" value="WHTH_GntR"/>
    <property type="match status" value="1"/>
</dbReference>
<evidence type="ECO:0000256" key="4">
    <source>
        <dbReference type="ARBA" id="ARBA00023125"/>
    </source>
</evidence>
<gene>
    <name evidence="7" type="ORF">V6984_15885</name>
</gene>
<reference evidence="7 8" key="1">
    <citation type="submission" date="2024-02" db="EMBL/GenBank/DDBJ databases">
        <title>Bacterial strain from lacustrine sediment.</title>
        <authorList>
            <person name="Petit C."/>
            <person name="Fadhlaoui K."/>
        </authorList>
    </citation>
    <scope>NUCLEOTIDE SEQUENCE [LARGE SCALE GENOMIC DNA]</scope>
    <source>
        <strain evidence="7 8">IPX-CK</strain>
    </source>
</reference>
<dbReference type="InterPro" id="IPR015424">
    <property type="entry name" value="PyrdxlP-dep_Trfase"/>
</dbReference>
<comment type="similarity">
    <text evidence="1">In the C-terminal section; belongs to the class-I pyridoxal-phosphate-dependent aminotransferase family.</text>
</comment>
<keyword evidence="4" id="KW-0238">DNA-binding</keyword>
<evidence type="ECO:0000313" key="7">
    <source>
        <dbReference type="EMBL" id="XAH72975.1"/>
    </source>
</evidence>
<feature type="domain" description="HTH gntR-type" evidence="6">
    <location>
        <begin position="1"/>
        <end position="69"/>
    </location>
</feature>
<dbReference type="EMBL" id="CP146256">
    <property type="protein sequence ID" value="XAH72975.1"/>
    <property type="molecule type" value="Genomic_DNA"/>
</dbReference>
<dbReference type="Gene3D" id="1.10.10.10">
    <property type="entry name" value="Winged helix-like DNA-binding domain superfamily/Winged helix DNA-binding domain"/>
    <property type="match status" value="1"/>
</dbReference>
<dbReference type="SUPFAM" id="SSF46785">
    <property type="entry name" value="Winged helix' DNA-binding domain"/>
    <property type="match status" value="1"/>
</dbReference>
<dbReference type="PANTHER" id="PTHR46577">
    <property type="entry name" value="HTH-TYPE TRANSCRIPTIONAL REGULATORY PROTEIN GABR"/>
    <property type="match status" value="1"/>
</dbReference>
<dbReference type="InterPro" id="IPR051446">
    <property type="entry name" value="HTH_trans_reg/aminotransferase"/>
</dbReference>